<feature type="region of interest" description="Disordered" evidence="1">
    <location>
        <begin position="51"/>
        <end position="145"/>
    </location>
</feature>
<dbReference type="EMBL" id="JAQQWI010000007">
    <property type="protein sequence ID" value="KAK8026779.1"/>
    <property type="molecule type" value="Genomic_DNA"/>
</dbReference>
<protein>
    <submittedName>
        <fullName evidence="2">Uncharacterized protein</fullName>
    </submittedName>
</protein>
<proteinExistence type="predicted"/>
<evidence type="ECO:0000313" key="3">
    <source>
        <dbReference type="Proteomes" id="UP001396898"/>
    </source>
</evidence>
<name>A0ABR1S4I7_9PEZI</name>
<feature type="compositionally biased region" description="Low complexity" evidence="1">
    <location>
        <begin position="461"/>
        <end position="488"/>
    </location>
</feature>
<feature type="region of interest" description="Disordered" evidence="1">
    <location>
        <begin position="161"/>
        <end position="208"/>
    </location>
</feature>
<feature type="region of interest" description="Disordered" evidence="1">
    <location>
        <begin position="560"/>
        <end position="753"/>
    </location>
</feature>
<gene>
    <name evidence="2" type="ORF">PG991_003835</name>
</gene>
<feature type="compositionally biased region" description="Basic and acidic residues" evidence="1">
    <location>
        <begin position="605"/>
        <end position="629"/>
    </location>
</feature>
<organism evidence="2 3">
    <name type="scientific">Apiospora marii</name>
    <dbReference type="NCBI Taxonomy" id="335849"/>
    <lineage>
        <taxon>Eukaryota</taxon>
        <taxon>Fungi</taxon>
        <taxon>Dikarya</taxon>
        <taxon>Ascomycota</taxon>
        <taxon>Pezizomycotina</taxon>
        <taxon>Sordariomycetes</taxon>
        <taxon>Xylariomycetidae</taxon>
        <taxon>Amphisphaeriales</taxon>
        <taxon>Apiosporaceae</taxon>
        <taxon>Apiospora</taxon>
    </lineage>
</organism>
<feature type="compositionally biased region" description="Low complexity" evidence="1">
    <location>
        <begin position="583"/>
        <end position="604"/>
    </location>
</feature>
<feature type="compositionally biased region" description="Low complexity" evidence="1">
    <location>
        <begin position="860"/>
        <end position="869"/>
    </location>
</feature>
<accession>A0ABR1S4I7</accession>
<evidence type="ECO:0000313" key="2">
    <source>
        <dbReference type="EMBL" id="KAK8026779.1"/>
    </source>
</evidence>
<dbReference type="Proteomes" id="UP001396898">
    <property type="component" value="Unassembled WGS sequence"/>
</dbReference>
<feature type="compositionally biased region" description="Polar residues" evidence="1">
    <location>
        <begin position="85"/>
        <end position="94"/>
    </location>
</feature>
<feature type="compositionally biased region" description="Polar residues" evidence="1">
    <location>
        <begin position="340"/>
        <end position="351"/>
    </location>
</feature>
<feature type="compositionally biased region" description="Low complexity" evidence="1">
    <location>
        <begin position="261"/>
        <end position="270"/>
    </location>
</feature>
<keyword evidence="3" id="KW-1185">Reference proteome</keyword>
<feature type="region of interest" description="Disordered" evidence="1">
    <location>
        <begin position="257"/>
        <end position="514"/>
    </location>
</feature>
<feature type="compositionally biased region" description="Polar residues" evidence="1">
    <location>
        <begin position="729"/>
        <end position="739"/>
    </location>
</feature>
<feature type="region of interest" description="Disordered" evidence="1">
    <location>
        <begin position="844"/>
        <end position="985"/>
    </location>
</feature>
<comment type="caution">
    <text evidence="2">The sequence shown here is derived from an EMBL/GenBank/DDBJ whole genome shotgun (WGS) entry which is preliminary data.</text>
</comment>
<feature type="compositionally biased region" description="Low complexity" evidence="1">
    <location>
        <begin position="300"/>
        <end position="310"/>
    </location>
</feature>
<feature type="compositionally biased region" description="Basic and acidic residues" evidence="1">
    <location>
        <begin position="396"/>
        <end position="431"/>
    </location>
</feature>
<feature type="compositionally biased region" description="Basic and acidic residues" evidence="1">
    <location>
        <begin position="440"/>
        <end position="449"/>
    </location>
</feature>
<evidence type="ECO:0000256" key="1">
    <source>
        <dbReference type="SAM" id="MobiDB-lite"/>
    </source>
</evidence>
<feature type="compositionally biased region" description="Low complexity" evidence="1">
    <location>
        <begin position="122"/>
        <end position="142"/>
    </location>
</feature>
<sequence length="985" mass="109081">MASSSSSIRKQQSLARVAALGPYAGVDHHQSAAAELDPAVRATTPLTALERELRSKASDDSIGAVVATRPDAEYLTRKRERRRSMVSNTTTTSRGRSHQPGGPRPRRTSMESERSRNRAKLVSSSVSSYTYSSDSPSPSQEESAGRAYLYEQLERQRAKLALGGGGGGDSNSVAIDDSDDHDDRRARHRRSSAVLRPSHGNAQASSFKAKSEAGYYLGNSSTREKRRQSRAYPPMVRTGFDEVPHWAADAMKAVVLDNKQSSSSSSSSRSSRYHHDKSSSSRRSSTTTITVPSPYPGQEPTTPSTTTSTKPRSRKRRGAVSARSVSGATTDDQEDDARSTHSGYSRYSTATYPHYPRGGGDYNNNPYHSAAKRTSWRPSSGVDSSRARDLAAAAEQQRKLEQEQETVRELERELERVEREREAEREREREREHRRRQKQKQKEVLRVDSVEFEMYSPPSPAGTTTVATPATATATAASTPKSATPRSPIYDVPGTKSRRSTGSSRPATAIYLPPSQEPAASFDVVGVYRTETVAKHELEPVDVLNKSNFLDGEVYDNSYENTAVASPDSHSNHHRRSRRYSRDPAAAEPRPASRSSCRSLSPSRMLEKGVEFKDRVHEALHDFKEDQKARAGIIPPDPNREYPSWYNTHPRGEKREHREHHHHRREEVEGRPPQQQRRRVRRNSLQQQQQQQPPPPPQFATVLTSSPDPASSPTPPQSASASFAGRMASANTTSSSPQHRATPYRAEMANEAMPQQLNDMAHAPPATSRQDQERQELFCRATRRGGRPESFLRRPGGGAEVRQQAVTENPSMALRMRAQEKINNEKRLSGLDFGFGGSNNNEGSSNISRLDSLHMPRSSNNAAATANAAVPESHRRSFFAPQWMQQQQQKQEKEQQRLPVEVVDDNNEPSLPKPAESVVSDFSFVAGQSEKLDVPPQRPLYAPSSKRDDRHGLPSQSPSPPAIGVGGGGARRLRRTNGVSISQLR</sequence>
<reference evidence="2 3" key="1">
    <citation type="submission" date="2023-01" db="EMBL/GenBank/DDBJ databases">
        <title>Analysis of 21 Apiospora genomes using comparative genomics revels a genus with tremendous synthesis potential of carbohydrate active enzymes and secondary metabolites.</title>
        <authorList>
            <person name="Sorensen T."/>
        </authorList>
    </citation>
    <scope>NUCLEOTIDE SEQUENCE [LARGE SCALE GENOMIC DNA]</scope>
    <source>
        <strain evidence="2 3">CBS 20057</strain>
    </source>
</reference>